<dbReference type="Pfam" id="PF13392">
    <property type="entry name" value="HNH_3"/>
    <property type="match status" value="1"/>
</dbReference>
<comment type="caution">
    <text evidence="2">The sequence shown here is derived from an EMBL/GenBank/DDBJ whole genome shotgun (WGS) entry which is preliminary data.</text>
</comment>
<proteinExistence type="predicted"/>
<sequence length="164" mass="18943">MNRKRRWTADQLKEAVKTSGSVRQVLAKLGLKEAGGNYYQIRKYINELGLEIKHFHGMTWNKGLKLPGRYLYQMTDLLISDSSYQSFKLKQRLFLDGIKNPQCEECGWCKKSEDGRIPLELDHINGNNRDNRLENLRVLCPNCHSLKPTHGGRNRKKKIGSVAE</sequence>
<feature type="domain" description="HNH nuclease" evidence="1">
    <location>
        <begin position="97"/>
        <end position="145"/>
    </location>
</feature>
<accession>A0A2H0BEE4</accession>
<name>A0A2H0BEE4_9BACT</name>
<evidence type="ECO:0000313" key="3">
    <source>
        <dbReference type="Proteomes" id="UP000229794"/>
    </source>
</evidence>
<reference evidence="2 3" key="1">
    <citation type="submission" date="2017-09" db="EMBL/GenBank/DDBJ databases">
        <title>Depth-based differentiation of microbial function through sediment-hosted aquifers and enrichment of novel symbionts in the deep terrestrial subsurface.</title>
        <authorList>
            <person name="Probst A.J."/>
            <person name="Ladd B."/>
            <person name="Jarett J.K."/>
            <person name="Geller-Mcgrath D.E."/>
            <person name="Sieber C.M."/>
            <person name="Emerson J.B."/>
            <person name="Anantharaman K."/>
            <person name="Thomas B.C."/>
            <person name="Malmstrom R."/>
            <person name="Stieglmeier M."/>
            <person name="Klingl A."/>
            <person name="Woyke T."/>
            <person name="Ryan C.M."/>
            <person name="Banfield J.F."/>
        </authorList>
    </citation>
    <scope>NUCLEOTIDE SEQUENCE [LARGE SCALE GENOMIC DNA]</scope>
    <source>
        <strain evidence="2">CG22_combo_CG10-13_8_21_14_all_42_17</strain>
    </source>
</reference>
<dbReference type="Proteomes" id="UP000229794">
    <property type="component" value="Unassembled WGS sequence"/>
</dbReference>
<evidence type="ECO:0000313" key="2">
    <source>
        <dbReference type="EMBL" id="PIP55959.1"/>
    </source>
</evidence>
<dbReference type="InterPro" id="IPR003615">
    <property type="entry name" value="HNH_nuc"/>
</dbReference>
<organism evidence="2 3">
    <name type="scientific">Candidatus Zambryskibacteria bacterium CG22_combo_CG10-13_8_21_14_all_42_17</name>
    <dbReference type="NCBI Taxonomy" id="1975118"/>
    <lineage>
        <taxon>Bacteria</taxon>
        <taxon>Candidatus Zambryskiibacteriota</taxon>
    </lineage>
</organism>
<dbReference type="CDD" id="cd00085">
    <property type="entry name" value="HNHc"/>
    <property type="match status" value="1"/>
</dbReference>
<gene>
    <name evidence="2" type="ORF">COX06_00645</name>
</gene>
<dbReference type="AlphaFoldDB" id="A0A2H0BEE4"/>
<protein>
    <recommendedName>
        <fullName evidence="1">HNH nuclease domain-containing protein</fullName>
    </recommendedName>
</protein>
<evidence type="ECO:0000259" key="1">
    <source>
        <dbReference type="SMART" id="SM00507"/>
    </source>
</evidence>
<dbReference type="SMART" id="SM00507">
    <property type="entry name" value="HNHc"/>
    <property type="match status" value="1"/>
</dbReference>
<dbReference type="EMBL" id="PCST01000007">
    <property type="protein sequence ID" value="PIP55959.1"/>
    <property type="molecule type" value="Genomic_DNA"/>
</dbReference>